<dbReference type="GO" id="GO:0005739">
    <property type="term" value="C:mitochondrion"/>
    <property type="evidence" value="ECO:0007669"/>
    <property type="project" value="TreeGrafter"/>
</dbReference>
<feature type="region of interest" description="Disordered" evidence="7">
    <location>
        <begin position="24"/>
        <end position="56"/>
    </location>
</feature>
<evidence type="ECO:0000259" key="8">
    <source>
        <dbReference type="PROSITE" id="PS51330"/>
    </source>
</evidence>
<dbReference type="PANTHER" id="PTHR48069:SF3">
    <property type="entry name" value="DIHYDROFOLATE REDUCTASE"/>
    <property type="match status" value="1"/>
</dbReference>
<keyword evidence="6" id="KW-0560">Oxidoreductase</keyword>
<dbReference type="AlphaFoldDB" id="A0A370TRM1"/>
<dbReference type="STRING" id="2656787.A0A370TRM1"/>
<sequence length="150" mass="16687">MGRKTWDSIPSRFRPLKDRRNVIISRNLPPTSSSEPSSPATVNSISEALDSTSQSLNEGTQGRVFVIGGAQIYAAALQRPETKRILLTRILSDFECDAFFPVILGENGKAEGWRKSGSEEFDKWTGEALSGKVQEEAGTKYVFEMWERAD</sequence>
<dbReference type="Gene3D" id="3.40.430.10">
    <property type="entry name" value="Dihydrofolate Reductase, subunit A"/>
    <property type="match status" value="1"/>
</dbReference>
<dbReference type="CDD" id="cd00209">
    <property type="entry name" value="DHFR"/>
    <property type="match status" value="1"/>
</dbReference>
<dbReference type="EC" id="1.5.1.3" evidence="2"/>
<dbReference type="InterPro" id="IPR012259">
    <property type="entry name" value="DHFR"/>
</dbReference>
<evidence type="ECO:0000256" key="3">
    <source>
        <dbReference type="ARBA" id="ARBA00018886"/>
    </source>
</evidence>
<feature type="compositionally biased region" description="Polar residues" evidence="7">
    <location>
        <begin position="40"/>
        <end position="56"/>
    </location>
</feature>
<evidence type="ECO:0000256" key="7">
    <source>
        <dbReference type="SAM" id="MobiDB-lite"/>
    </source>
</evidence>
<dbReference type="InterPro" id="IPR001796">
    <property type="entry name" value="DHFR_dom"/>
</dbReference>
<dbReference type="Proteomes" id="UP000254866">
    <property type="component" value="Unassembled WGS sequence"/>
</dbReference>
<organism evidence="9 10">
    <name type="scientific">Venustampulla echinocandica</name>
    <dbReference type="NCBI Taxonomy" id="2656787"/>
    <lineage>
        <taxon>Eukaryota</taxon>
        <taxon>Fungi</taxon>
        <taxon>Dikarya</taxon>
        <taxon>Ascomycota</taxon>
        <taxon>Pezizomycotina</taxon>
        <taxon>Leotiomycetes</taxon>
        <taxon>Helotiales</taxon>
        <taxon>Pleuroascaceae</taxon>
        <taxon>Venustampulla</taxon>
    </lineage>
</organism>
<name>A0A370TRM1_9HELO</name>
<dbReference type="GO" id="GO:0046452">
    <property type="term" value="P:dihydrofolate metabolic process"/>
    <property type="evidence" value="ECO:0007669"/>
    <property type="project" value="TreeGrafter"/>
</dbReference>
<protein>
    <recommendedName>
        <fullName evidence="3">Dihydrofolate reductase</fullName>
        <ecNumber evidence="2">1.5.1.3</ecNumber>
    </recommendedName>
</protein>
<proteinExistence type="predicted"/>
<comment type="pathway">
    <text evidence="1">Cofactor biosynthesis; tetrahydrofolate biosynthesis; 5,6,7,8-tetrahydrofolate from 7,8-dihydrofolate: step 1/1.</text>
</comment>
<keyword evidence="5" id="KW-0521">NADP</keyword>
<dbReference type="GO" id="GO:0004146">
    <property type="term" value="F:dihydrofolate reductase activity"/>
    <property type="evidence" value="ECO:0007669"/>
    <property type="project" value="UniProtKB-EC"/>
</dbReference>
<evidence type="ECO:0000256" key="5">
    <source>
        <dbReference type="ARBA" id="ARBA00022857"/>
    </source>
</evidence>
<evidence type="ECO:0000313" key="10">
    <source>
        <dbReference type="Proteomes" id="UP000254866"/>
    </source>
</evidence>
<dbReference type="RefSeq" id="XP_031870835.1">
    <property type="nucleotide sequence ID" value="XM_032014235.1"/>
</dbReference>
<evidence type="ECO:0000256" key="1">
    <source>
        <dbReference type="ARBA" id="ARBA00004903"/>
    </source>
</evidence>
<keyword evidence="10" id="KW-1185">Reference proteome</keyword>
<dbReference type="GO" id="GO:0050661">
    <property type="term" value="F:NADP binding"/>
    <property type="evidence" value="ECO:0007669"/>
    <property type="project" value="InterPro"/>
</dbReference>
<reference evidence="9 10" key="1">
    <citation type="journal article" date="2018" name="IMA Fungus">
        <title>IMA Genome-F 9: Draft genome sequence of Annulohypoxylon stygium, Aspergillus mulundensis, Berkeleyomyces basicola (syn. Thielaviopsis basicola), Ceratocystis smalleyi, two Cercospora beticola strains, Coleophoma cylindrospora, Fusarium fracticaudum, Phialophora cf. hyalina, and Morchella septimelata.</title>
        <authorList>
            <person name="Wingfield B.D."/>
            <person name="Bills G.F."/>
            <person name="Dong Y."/>
            <person name="Huang W."/>
            <person name="Nel W.J."/>
            <person name="Swalarsk-Parry B.S."/>
            <person name="Vaghefi N."/>
            <person name="Wilken P.M."/>
            <person name="An Z."/>
            <person name="de Beer Z.W."/>
            <person name="De Vos L."/>
            <person name="Chen L."/>
            <person name="Duong T.A."/>
            <person name="Gao Y."/>
            <person name="Hammerbacher A."/>
            <person name="Kikkert J.R."/>
            <person name="Li Y."/>
            <person name="Li H."/>
            <person name="Li K."/>
            <person name="Li Q."/>
            <person name="Liu X."/>
            <person name="Ma X."/>
            <person name="Naidoo K."/>
            <person name="Pethybridge S.J."/>
            <person name="Sun J."/>
            <person name="Steenkamp E.T."/>
            <person name="van der Nest M.A."/>
            <person name="van Wyk S."/>
            <person name="Wingfield M.J."/>
            <person name="Xiong C."/>
            <person name="Yue Q."/>
            <person name="Zhang X."/>
        </authorList>
    </citation>
    <scope>NUCLEOTIDE SEQUENCE [LARGE SCALE GENOMIC DNA]</scope>
    <source>
        <strain evidence="9 10">BP 5553</strain>
    </source>
</reference>
<evidence type="ECO:0000313" key="9">
    <source>
        <dbReference type="EMBL" id="RDL38179.1"/>
    </source>
</evidence>
<evidence type="ECO:0000256" key="2">
    <source>
        <dbReference type="ARBA" id="ARBA00012856"/>
    </source>
</evidence>
<feature type="domain" description="DHFR" evidence="8">
    <location>
        <begin position="1"/>
        <end position="148"/>
    </location>
</feature>
<evidence type="ECO:0000256" key="6">
    <source>
        <dbReference type="ARBA" id="ARBA00023002"/>
    </source>
</evidence>
<keyword evidence="4" id="KW-0554">One-carbon metabolism</keyword>
<comment type="caution">
    <text evidence="9">The sequence shown here is derived from an EMBL/GenBank/DDBJ whole genome shotgun (WGS) entry which is preliminary data.</text>
</comment>
<dbReference type="Pfam" id="PF00186">
    <property type="entry name" value="DHFR_1"/>
    <property type="match status" value="1"/>
</dbReference>
<dbReference type="InterPro" id="IPR024072">
    <property type="entry name" value="DHFR-like_dom_sf"/>
</dbReference>
<dbReference type="PANTHER" id="PTHR48069">
    <property type="entry name" value="DIHYDROFOLATE REDUCTASE"/>
    <property type="match status" value="1"/>
</dbReference>
<dbReference type="GO" id="GO:0046654">
    <property type="term" value="P:tetrahydrofolate biosynthetic process"/>
    <property type="evidence" value="ECO:0007669"/>
    <property type="project" value="InterPro"/>
</dbReference>
<dbReference type="SUPFAM" id="SSF53597">
    <property type="entry name" value="Dihydrofolate reductase-like"/>
    <property type="match status" value="1"/>
</dbReference>
<dbReference type="GO" id="GO:0006730">
    <property type="term" value="P:one-carbon metabolic process"/>
    <property type="evidence" value="ECO:0007669"/>
    <property type="project" value="UniProtKB-KW"/>
</dbReference>
<dbReference type="OrthoDB" id="414698at2759"/>
<accession>A0A370TRM1</accession>
<evidence type="ECO:0000256" key="4">
    <source>
        <dbReference type="ARBA" id="ARBA00022563"/>
    </source>
</evidence>
<dbReference type="GO" id="GO:0046655">
    <property type="term" value="P:folic acid metabolic process"/>
    <property type="evidence" value="ECO:0007669"/>
    <property type="project" value="TreeGrafter"/>
</dbReference>
<feature type="compositionally biased region" description="Low complexity" evidence="7">
    <location>
        <begin position="29"/>
        <end position="39"/>
    </location>
</feature>
<gene>
    <name evidence="9" type="ORF">BP5553_05612</name>
</gene>
<dbReference type="EMBL" id="NPIC01000003">
    <property type="protein sequence ID" value="RDL38179.1"/>
    <property type="molecule type" value="Genomic_DNA"/>
</dbReference>
<dbReference type="PROSITE" id="PS51330">
    <property type="entry name" value="DHFR_2"/>
    <property type="match status" value="1"/>
</dbReference>
<dbReference type="GeneID" id="43598461"/>